<evidence type="ECO:0000313" key="2">
    <source>
        <dbReference type="Proteomes" id="UP000321945"/>
    </source>
</evidence>
<dbReference type="RefSeq" id="WP_111814435.1">
    <property type="nucleotide sequence ID" value="NZ_CBCRZQ010000002.1"/>
</dbReference>
<dbReference type="AlphaFoldDB" id="A0A5C6YRH4"/>
<evidence type="ECO:0000313" key="1">
    <source>
        <dbReference type="EMBL" id="TXD69987.1"/>
    </source>
</evidence>
<name>A0A5C6YRH4_9FLAO</name>
<gene>
    <name evidence="1" type="ORF">ESV24_06020</name>
</gene>
<sequence length="286" mass="31227">MKNNYYISRFFKIGFLLIFLLFSATSWCQVGIQSTSPKGALDIGSLNTGLVYPTVSLSDINTQTVSNPNAPNLIAGTIVYNTNTSGSGDGSVYPGLYFWDGAKWVPQFSKRDNKLYFQSTSLRTRSDAGSGGNQTVVFNSNSFTPKFNGKYRVLVTVHYGGGEVDSPITPQFANFVSEEGVFRFTFRGTTTPFTLKSFSGKNNDRLFKGGTGGAQKVYSNQYNQGSYIIEETLVANTAYTFGLTFNQETAPGFVNDGNGTSPSNGRGYINLNDNLKCTVELNYIGE</sequence>
<proteinExistence type="predicted"/>
<keyword evidence="2" id="KW-1185">Reference proteome</keyword>
<accession>A0A5C6YRH4</accession>
<protein>
    <submittedName>
        <fullName evidence="1">Uncharacterized protein</fullName>
    </submittedName>
</protein>
<organism evidence="1 2">
    <name type="scientific">Aequorivita lipolytica</name>
    <dbReference type="NCBI Taxonomy" id="153267"/>
    <lineage>
        <taxon>Bacteria</taxon>
        <taxon>Pseudomonadati</taxon>
        <taxon>Bacteroidota</taxon>
        <taxon>Flavobacteriia</taxon>
        <taxon>Flavobacteriales</taxon>
        <taxon>Flavobacteriaceae</taxon>
        <taxon>Aequorivita</taxon>
    </lineage>
</organism>
<dbReference type="EMBL" id="VORU01000003">
    <property type="protein sequence ID" value="TXD69987.1"/>
    <property type="molecule type" value="Genomic_DNA"/>
</dbReference>
<reference evidence="1 2" key="1">
    <citation type="submission" date="2019-08" db="EMBL/GenBank/DDBJ databases">
        <title>Genome of Aequorivita lipolytica Y10-2 (type strain).</title>
        <authorList>
            <person name="Bowman J.P."/>
        </authorList>
    </citation>
    <scope>NUCLEOTIDE SEQUENCE [LARGE SCALE GENOMIC DNA]</scope>
    <source>
        <strain evidence="1 2">Y10-2</strain>
    </source>
</reference>
<comment type="caution">
    <text evidence="1">The sequence shown here is derived from an EMBL/GenBank/DDBJ whole genome shotgun (WGS) entry which is preliminary data.</text>
</comment>
<dbReference type="OrthoDB" id="1430919at2"/>
<dbReference type="Proteomes" id="UP000321945">
    <property type="component" value="Unassembled WGS sequence"/>
</dbReference>